<dbReference type="RefSeq" id="WP_095405977.1">
    <property type="nucleotide sequence ID" value="NZ_NOJZ02000002.1"/>
</dbReference>
<dbReference type="InterPro" id="IPR014905">
    <property type="entry name" value="HIRAN"/>
</dbReference>
<dbReference type="EMBL" id="NOJZ02000002">
    <property type="protein sequence ID" value="RDY24591.1"/>
    <property type="molecule type" value="Genomic_DNA"/>
</dbReference>
<evidence type="ECO:0000259" key="4">
    <source>
        <dbReference type="SMART" id="SM00910"/>
    </source>
</evidence>
<accession>A0A371IVT9</accession>
<protein>
    <recommendedName>
        <fullName evidence="4">HIRAN domain-containing protein</fullName>
    </recommendedName>
</protein>
<keyword evidence="3" id="KW-0472">Membrane</keyword>
<keyword evidence="2" id="KW-0378">Hydrolase</keyword>
<evidence type="ECO:0000256" key="3">
    <source>
        <dbReference type="SAM" id="Phobius"/>
    </source>
</evidence>
<evidence type="ECO:0000313" key="6">
    <source>
        <dbReference type="Proteomes" id="UP000243494"/>
    </source>
</evidence>
<dbReference type="Proteomes" id="UP000243494">
    <property type="component" value="Unassembled WGS sequence"/>
</dbReference>
<dbReference type="Gene3D" id="3.30.70.2330">
    <property type="match status" value="1"/>
</dbReference>
<evidence type="ECO:0000256" key="1">
    <source>
        <dbReference type="ARBA" id="ARBA00022723"/>
    </source>
</evidence>
<dbReference type="GO" id="GO:0016818">
    <property type="term" value="F:hydrolase activity, acting on acid anhydrides, in phosphorus-containing anhydrides"/>
    <property type="evidence" value="ECO:0007669"/>
    <property type="project" value="InterPro"/>
</dbReference>
<keyword evidence="6" id="KW-1185">Reference proteome</keyword>
<dbReference type="GO" id="GO:0008270">
    <property type="term" value="F:zinc ion binding"/>
    <property type="evidence" value="ECO:0007669"/>
    <property type="project" value="InterPro"/>
</dbReference>
<feature type="transmembrane region" description="Helical" evidence="3">
    <location>
        <begin position="6"/>
        <end position="24"/>
    </location>
</feature>
<gene>
    <name evidence="5" type="ORF">CHF27_002825</name>
</gene>
<comment type="caution">
    <text evidence="5">The sequence shown here is derived from an EMBL/GenBank/DDBJ whole genome shotgun (WGS) entry which is preliminary data.</text>
</comment>
<name>A0A371IVT9_9FIRM</name>
<sequence>MEDNIKFIGIIIVIGLIFIIYTNIKQNKKKKKTKRVIRNNTFTETNRNDDIIQRSDSFLTKIVSTESDERQELIRKLRKGDILTLLREAANQQNPNAILLLNNERKCIGYLSKDVAKSLAPLIDKKIKYEGIVYELNYSGGILDLIVRLKKNKKEEHSNKKLVNRALSKSIRVREKYEGKEEMDKGVDILINKIIEVSSSECDLNKVFIIEEATEEDLNKVCLKLEYVYGCFKNLIRVWMEEVIIPSEEDLNAQLDLIINAYEDSTINIKLEEDITDINKYYKFLKLRNEIFNNLIKNICKSKDKINRDYRELYVLNTNQLIQSIEDKMTNNVKMIIRMQERKGL</sequence>
<keyword evidence="3" id="KW-1133">Transmembrane helix</keyword>
<dbReference type="GO" id="GO:0003676">
    <property type="term" value="F:nucleic acid binding"/>
    <property type="evidence" value="ECO:0007669"/>
    <property type="project" value="InterPro"/>
</dbReference>
<organism evidence="5 6">
    <name type="scientific">Romboutsia maritimum</name>
    <dbReference type="NCBI Taxonomy" id="2020948"/>
    <lineage>
        <taxon>Bacteria</taxon>
        <taxon>Bacillati</taxon>
        <taxon>Bacillota</taxon>
        <taxon>Clostridia</taxon>
        <taxon>Peptostreptococcales</taxon>
        <taxon>Peptostreptococcaceae</taxon>
        <taxon>Romboutsia</taxon>
    </lineage>
</organism>
<reference evidence="5 6" key="1">
    <citation type="journal article" date="2017" name="Genome Announc.">
        <title>Draft Genome Sequence of Romboutsia maritimum sp. nov. Strain CCRI-22766(T), Isolated from Coastal Estuarine Mud.</title>
        <authorList>
            <person name="Maheux A.F."/>
            <person name="Boudreau D.K."/>
            <person name="Berube E."/>
            <person name="Boissinot M."/>
            <person name="Raymond F."/>
            <person name="Brodeur S."/>
            <person name="Corbeil J."/>
            <person name="Brightwell G."/>
            <person name="Broda D."/>
            <person name="Omar R.F."/>
            <person name="Bergeron M.G."/>
        </authorList>
    </citation>
    <scope>NUCLEOTIDE SEQUENCE [LARGE SCALE GENOMIC DNA]</scope>
    <source>
        <strain evidence="5 6">CCRI-22766</strain>
    </source>
</reference>
<dbReference type="Pfam" id="PF08797">
    <property type="entry name" value="HIRAN"/>
    <property type="match status" value="1"/>
</dbReference>
<feature type="domain" description="HIRAN" evidence="4">
    <location>
        <begin position="52"/>
        <end position="153"/>
    </location>
</feature>
<evidence type="ECO:0000256" key="2">
    <source>
        <dbReference type="ARBA" id="ARBA00022801"/>
    </source>
</evidence>
<evidence type="ECO:0000313" key="5">
    <source>
        <dbReference type="EMBL" id="RDY24591.1"/>
    </source>
</evidence>
<keyword evidence="3" id="KW-0812">Transmembrane</keyword>
<proteinExistence type="predicted"/>
<dbReference type="AlphaFoldDB" id="A0A371IVT9"/>
<dbReference type="SMART" id="SM00910">
    <property type="entry name" value="HIRAN"/>
    <property type="match status" value="1"/>
</dbReference>
<keyword evidence="1" id="KW-0479">Metal-binding</keyword>